<dbReference type="InterPro" id="IPR045357">
    <property type="entry name" value="Aminopeptidase_N-like_N"/>
</dbReference>
<dbReference type="RefSeq" id="WP_347921688.1">
    <property type="nucleotide sequence ID" value="NZ_JBDXMX010000008.1"/>
</dbReference>
<protein>
    <recommendedName>
        <fullName evidence="6">Aminopeptidase N</fullName>
        <ecNumber evidence="5">3.4.11.2</ecNumber>
    </recommendedName>
    <alternativeName>
        <fullName evidence="13">Alanine aminopeptidase</fullName>
    </alternativeName>
    <alternativeName>
        <fullName evidence="14">Lysyl aminopeptidase</fullName>
    </alternativeName>
</protein>
<dbReference type="EC" id="3.4.11.2" evidence="5"/>
<dbReference type="Pfam" id="PF17900">
    <property type="entry name" value="Peptidase_M1_N"/>
    <property type="match status" value="1"/>
</dbReference>
<evidence type="ECO:0000259" key="16">
    <source>
        <dbReference type="Pfam" id="PF17900"/>
    </source>
</evidence>
<dbReference type="SUPFAM" id="SSF55486">
    <property type="entry name" value="Metalloproteases ('zincins'), catalytic domain"/>
    <property type="match status" value="1"/>
</dbReference>
<evidence type="ECO:0000259" key="15">
    <source>
        <dbReference type="Pfam" id="PF01433"/>
    </source>
</evidence>
<evidence type="ECO:0000313" key="18">
    <source>
        <dbReference type="Proteomes" id="UP001484097"/>
    </source>
</evidence>
<comment type="subcellular location">
    <subcellularLocation>
        <location evidence="3">Cytoplasm</location>
    </subcellularLocation>
</comment>
<dbReference type="PANTHER" id="PTHR45726">
    <property type="entry name" value="LEUKOTRIENE A-4 HYDROLASE"/>
    <property type="match status" value="1"/>
</dbReference>
<keyword evidence="18" id="KW-1185">Reference proteome</keyword>
<dbReference type="Pfam" id="PF01433">
    <property type="entry name" value="Peptidase_M1"/>
    <property type="match status" value="1"/>
</dbReference>
<evidence type="ECO:0000256" key="5">
    <source>
        <dbReference type="ARBA" id="ARBA00012564"/>
    </source>
</evidence>
<evidence type="ECO:0000256" key="7">
    <source>
        <dbReference type="ARBA" id="ARBA00022490"/>
    </source>
</evidence>
<feature type="domain" description="Peptidase M1 membrane alanine aminopeptidase" evidence="15">
    <location>
        <begin position="244"/>
        <end position="426"/>
    </location>
</feature>
<organism evidence="17 18">
    <name type="scientific">Citricoccus nitrophenolicus</name>
    <dbReference type="NCBI Taxonomy" id="863575"/>
    <lineage>
        <taxon>Bacteria</taxon>
        <taxon>Bacillati</taxon>
        <taxon>Actinomycetota</taxon>
        <taxon>Actinomycetes</taxon>
        <taxon>Micrococcales</taxon>
        <taxon>Micrococcaceae</taxon>
        <taxon>Citricoccus</taxon>
    </lineage>
</organism>
<dbReference type="InterPro" id="IPR027268">
    <property type="entry name" value="Peptidase_M4/M1_CTD_sf"/>
</dbReference>
<comment type="catalytic activity">
    <reaction evidence="1">
        <text>Release of an N-terminal amino acid, Xaa-|-Yaa- from a peptide, amide or arylamide. Xaa is preferably Ala, but may be most amino acids including Pro (slow action). When a terminal hydrophobic residue is followed by a prolyl residue, the two may be released as an intact Xaa-Pro dipeptide.</text>
        <dbReference type="EC" id="3.4.11.2"/>
    </reaction>
</comment>
<proteinExistence type="inferred from homology"/>
<comment type="similarity">
    <text evidence="4">Belongs to the peptidase M1 family.</text>
</comment>
<keyword evidence="10 17" id="KW-0378">Hydrolase</keyword>
<dbReference type="InterPro" id="IPR042097">
    <property type="entry name" value="Aminopeptidase_N-like_N_sf"/>
</dbReference>
<name>A0ABV0ILI5_9MICC</name>
<comment type="caution">
    <text evidence="17">The sequence shown here is derived from an EMBL/GenBank/DDBJ whole genome shotgun (WGS) entry which is preliminary data.</text>
</comment>
<evidence type="ECO:0000256" key="3">
    <source>
        <dbReference type="ARBA" id="ARBA00004496"/>
    </source>
</evidence>
<dbReference type="PANTHER" id="PTHR45726:SF3">
    <property type="entry name" value="LEUKOTRIENE A-4 HYDROLASE"/>
    <property type="match status" value="1"/>
</dbReference>
<dbReference type="InterPro" id="IPR014782">
    <property type="entry name" value="Peptidase_M1_dom"/>
</dbReference>
<dbReference type="CDD" id="cd09603">
    <property type="entry name" value="M1_APN_like"/>
    <property type="match status" value="1"/>
</dbReference>
<dbReference type="InterPro" id="IPR001930">
    <property type="entry name" value="Peptidase_M1"/>
</dbReference>
<dbReference type="GO" id="GO:0004177">
    <property type="term" value="F:aminopeptidase activity"/>
    <property type="evidence" value="ECO:0007669"/>
    <property type="project" value="UniProtKB-KW"/>
</dbReference>
<keyword evidence="17" id="KW-0031">Aminopeptidase</keyword>
<keyword evidence="11" id="KW-0862">Zinc</keyword>
<evidence type="ECO:0000256" key="6">
    <source>
        <dbReference type="ARBA" id="ARBA00015611"/>
    </source>
</evidence>
<dbReference type="InterPro" id="IPR034015">
    <property type="entry name" value="M1_LTA4H"/>
</dbReference>
<evidence type="ECO:0000256" key="10">
    <source>
        <dbReference type="ARBA" id="ARBA00022801"/>
    </source>
</evidence>
<keyword evidence="7" id="KW-0963">Cytoplasm</keyword>
<dbReference type="EMBL" id="JBDXMX010000008">
    <property type="protein sequence ID" value="MEO9249043.1"/>
    <property type="molecule type" value="Genomic_DNA"/>
</dbReference>
<evidence type="ECO:0000313" key="17">
    <source>
        <dbReference type="EMBL" id="MEO9249043.1"/>
    </source>
</evidence>
<sequence>MSEENPVLPDPYVPGSGTGDFTVGHYDLQLEVKLAANRIAGRARLEGTVLQALQRVELDLHALSVGKVAARSGRDTVKVTRTTARNGRLVIELGTELEAGADLSLEISYSGVPRMLRGLWGEIGWEELEDGVLVAGQPNGAQTWFPCVDHPSVKSTYSIAVSTDAGYLPVCNGTPTGHRRRSSREEWTWELQEPAPSYLVTVQIGRYRLVAVPEHDADPETPAGAAPVFLATSPALLGRAQDALGLQTRMMDCFSRHYGPYPFDRYTAVVTDDELEIPLEAASLSIFGSNHLDGSWASERLVAHELAHQWFGNALTLRQWRDIWLHEGFACYSEWVWGQESGHASLRTQARRAWRGLFLKPRTVVVADPGPELMFDDRIYKRGALTLYALRCAIGSEVFAELIRSWVAEHRHGSVDTALFLAHAERHARTAGQPEGLATEAVSPWLFASELPSFPAVETP</sequence>
<gene>
    <name evidence="17" type="ORF">ABDK96_15270</name>
</gene>
<accession>A0ABV0ILI5</accession>
<reference evidence="17 18" key="1">
    <citation type="submission" date="2024-05" db="EMBL/GenBank/DDBJ databases">
        <authorList>
            <person name="Yi C."/>
        </authorList>
    </citation>
    <scope>NUCLEOTIDE SEQUENCE [LARGE SCALE GENOMIC DNA]</scope>
    <source>
        <strain evidence="17 18">XS13</strain>
    </source>
</reference>
<evidence type="ECO:0000256" key="1">
    <source>
        <dbReference type="ARBA" id="ARBA00000098"/>
    </source>
</evidence>
<feature type="domain" description="Aminopeptidase N-like N-terminal" evidence="16">
    <location>
        <begin position="25"/>
        <end position="199"/>
    </location>
</feature>
<keyword evidence="9" id="KW-0479">Metal-binding</keyword>
<evidence type="ECO:0000256" key="12">
    <source>
        <dbReference type="ARBA" id="ARBA00023049"/>
    </source>
</evidence>
<comment type="cofactor">
    <cofactor evidence="2">
        <name>Zn(2+)</name>
        <dbReference type="ChEBI" id="CHEBI:29105"/>
    </cofactor>
</comment>
<evidence type="ECO:0000256" key="9">
    <source>
        <dbReference type="ARBA" id="ARBA00022723"/>
    </source>
</evidence>
<dbReference type="SUPFAM" id="SSF63737">
    <property type="entry name" value="Leukotriene A4 hydrolase N-terminal domain"/>
    <property type="match status" value="1"/>
</dbReference>
<evidence type="ECO:0000256" key="8">
    <source>
        <dbReference type="ARBA" id="ARBA00022670"/>
    </source>
</evidence>
<evidence type="ECO:0000256" key="13">
    <source>
        <dbReference type="ARBA" id="ARBA00029811"/>
    </source>
</evidence>
<dbReference type="Gene3D" id="1.10.390.10">
    <property type="entry name" value="Neutral Protease Domain 2"/>
    <property type="match status" value="1"/>
</dbReference>
<dbReference type="Gene3D" id="2.60.40.1730">
    <property type="entry name" value="tricorn interacting facor f3 domain"/>
    <property type="match status" value="1"/>
</dbReference>
<evidence type="ECO:0000256" key="11">
    <source>
        <dbReference type="ARBA" id="ARBA00022833"/>
    </source>
</evidence>
<keyword evidence="12" id="KW-0482">Metalloprotease</keyword>
<evidence type="ECO:0000256" key="2">
    <source>
        <dbReference type="ARBA" id="ARBA00001947"/>
    </source>
</evidence>
<evidence type="ECO:0000256" key="14">
    <source>
        <dbReference type="ARBA" id="ARBA00031533"/>
    </source>
</evidence>
<evidence type="ECO:0000256" key="4">
    <source>
        <dbReference type="ARBA" id="ARBA00010136"/>
    </source>
</evidence>
<dbReference type="PRINTS" id="PR00756">
    <property type="entry name" value="ALADIPTASE"/>
</dbReference>
<dbReference type="Proteomes" id="UP001484097">
    <property type="component" value="Unassembled WGS sequence"/>
</dbReference>
<keyword evidence="8" id="KW-0645">Protease</keyword>